<dbReference type="GO" id="GO:0003690">
    <property type="term" value="F:double-stranded DNA binding"/>
    <property type="evidence" value="ECO:0007669"/>
    <property type="project" value="TreeGrafter"/>
</dbReference>
<gene>
    <name evidence="1" type="ORF">T440DRAFT_554594</name>
</gene>
<evidence type="ECO:0000313" key="1">
    <source>
        <dbReference type="EMBL" id="KAF2851229.1"/>
    </source>
</evidence>
<dbReference type="InterPro" id="IPR013954">
    <property type="entry name" value="PNK3P"/>
</dbReference>
<dbReference type="AlphaFoldDB" id="A0A6A7BA58"/>
<dbReference type="Gene3D" id="3.40.50.1000">
    <property type="entry name" value="HAD superfamily/HAD-like"/>
    <property type="match status" value="1"/>
</dbReference>
<dbReference type="Pfam" id="PF08645">
    <property type="entry name" value="PNK3P"/>
    <property type="match status" value="1"/>
</dbReference>
<dbReference type="InterPro" id="IPR023214">
    <property type="entry name" value="HAD_sf"/>
</dbReference>
<dbReference type="GO" id="GO:0046403">
    <property type="term" value="F:polynucleotide 3'-phosphatase activity"/>
    <property type="evidence" value="ECO:0007669"/>
    <property type="project" value="TreeGrafter"/>
</dbReference>
<accession>A0A6A7BA58</accession>
<dbReference type="PANTHER" id="PTHR12083:SF9">
    <property type="entry name" value="BIFUNCTIONAL POLYNUCLEOTIDE PHOSPHATASE_KINASE"/>
    <property type="match status" value="1"/>
</dbReference>
<organism evidence="1 2">
    <name type="scientific">Plenodomus tracheiphilus IPT5</name>
    <dbReference type="NCBI Taxonomy" id="1408161"/>
    <lineage>
        <taxon>Eukaryota</taxon>
        <taxon>Fungi</taxon>
        <taxon>Dikarya</taxon>
        <taxon>Ascomycota</taxon>
        <taxon>Pezizomycotina</taxon>
        <taxon>Dothideomycetes</taxon>
        <taxon>Pleosporomycetidae</taxon>
        <taxon>Pleosporales</taxon>
        <taxon>Pleosporineae</taxon>
        <taxon>Leptosphaeriaceae</taxon>
        <taxon>Plenodomus</taxon>
    </lineage>
</organism>
<dbReference type="InterPro" id="IPR006549">
    <property type="entry name" value="HAD-SF_hydro_IIIA"/>
</dbReference>
<dbReference type="PANTHER" id="PTHR12083">
    <property type="entry name" value="BIFUNCTIONAL POLYNUCLEOTIDE PHOSPHATASE/KINASE"/>
    <property type="match status" value="1"/>
</dbReference>
<sequence>MNTAWDITGPEVLIGRHVHSTQGARTTYSTKIAAFDLDATLVVTKSGKFTAVESEDWDWWHASVPARLKQISEEGYDIIIVTNQGRLTMRNGTKSPIAYLFQSKIESIFHALEVPATIYAACANDIWRKPRTYAWDHYIQTILPSQAVDLSGSYFVGDAAGRPQDHTDADRHFSMNVGIRFYTPEEYFLEARSESWEHKFDPSRHYQPAPCIHATPKPPQVISLVLLVGLPGSGKTTYYQKNLQSFGYDRIGASSGTTEQQAIAMAEESLEAQKTVVVDGWNLEPSSRKLWLAIGRTHGVAVFAVHINTVPQLCLHNDAVRALGSTQEVRAVHPRLAFWDLVRSFQPPQKAEGFDCVFEIDFNWTGPPEALKTWRKFWI</sequence>
<dbReference type="InterPro" id="IPR027417">
    <property type="entry name" value="P-loop_NTPase"/>
</dbReference>
<protein>
    <submittedName>
        <fullName evidence="1">PNK3P-domain-containing protein</fullName>
    </submittedName>
</protein>
<dbReference type="NCBIfam" id="TIGR01662">
    <property type="entry name" value="HAD-SF-IIIA"/>
    <property type="match status" value="1"/>
</dbReference>
<dbReference type="OrthoDB" id="19045at2759"/>
<dbReference type="GO" id="GO:0006281">
    <property type="term" value="P:DNA repair"/>
    <property type="evidence" value="ECO:0007669"/>
    <property type="project" value="TreeGrafter"/>
</dbReference>
<dbReference type="Pfam" id="PF13671">
    <property type="entry name" value="AAA_33"/>
    <property type="match status" value="1"/>
</dbReference>
<reference evidence="1" key="1">
    <citation type="submission" date="2020-01" db="EMBL/GenBank/DDBJ databases">
        <authorList>
            <consortium name="DOE Joint Genome Institute"/>
            <person name="Haridas S."/>
            <person name="Albert R."/>
            <person name="Binder M."/>
            <person name="Bloem J."/>
            <person name="Labutti K."/>
            <person name="Salamov A."/>
            <person name="Andreopoulos B."/>
            <person name="Baker S.E."/>
            <person name="Barry K."/>
            <person name="Bills G."/>
            <person name="Bluhm B.H."/>
            <person name="Cannon C."/>
            <person name="Castanera R."/>
            <person name="Culley D.E."/>
            <person name="Daum C."/>
            <person name="Ezra D."/>
            <person name="Gonzalez J.B."/>
            <person name="Henrissat B."/>
            <person name="Kuo A."/>
            <person name="Liang C."/>
            <person name="Lipzen A."/>
            <person name="Lutzoni F."/>
            <person name="Magnuson J."/>
            <person name="Mondo S."/>
            <person name="Nolan M."/>
            <person name="Ohm R."/>
            <person name="Pangilinan J."/>
            <person name="Park H.-J."/>
            <person name="Ramirez L."/>
            <person name="Alfaro M."/>
            <person name="Sun H."/>
            <person name="Tritt A."/>
            <person name="Yoshinaga Y."/>
            <person name="Zwiers L.-H."/>
            <person name="Turgeon B.G."/>
            <person name="Goodwin S.B."/>
            <person name="Spatafora J.W."/>
            <person name="Crous P.W."/>
            <person name="Grigoriev I.V."/>
        </authorList>
    </citation>
    <scope>NUCLEOTIDE SEQUENCE</scope>
    <source>
        <strain evidence="1">IPT5</strain>
    </source>
</reference>
<dbReference type="SUPFAM" id="SSF56784">
    <property type="entry name" value="HAD-like"/>
    <property type="match status" value="1"/>
</dbReference>
<name>A0A6A7BA58_9PLEO</name>
<dbReference type="EMBL" id="MU006303">
    <property type="protein sequence ID" value="KAF2851229.1"/>
    <property type="molecule type" value="Genomic_DNA"/>
</dbReference>
<dbReference type="NCBIfam" id="TIGR01664">
    <property type="entry name" value="DNA-3'-Pase"/>
    <property type="match status" value="1"/>
</dbReference>
<dbReference type="GO" id="GO:0046404">
    <property type="term" value="F:ATP-dependent polydeoxyribonucleotide 5'-hydroxyl-kinase activity"/>
    <property type="evidence" value="ECO:0007669"/>
    <property type="project" value="TreeGrafter"/>
</dbReference>
<keyword evidence="2" id="KW-1185">Reference proteome</keyword>
<dbReference type="InterPro" id="IPR036412">
    <property type="entry name" value="HAD-like_sf"/>
</dbReference>
<proteinExistence type="predicted"/>
<dbReference type="Proteomes" id="UP000799423">
    <property type="component" value="Unassembled WGS sequence"/>
</dbReference>
<dbReference type="InterPro" id="IPR006551">
    <property type="entry name" value="Polynucleotide_phosphatase"/>
</dbReference>
<evidence type="ECO:0000313" key="2">
    <source>
        <dbReference type="Proteomes" id="UP000799423"/>
    </source>
</evidence>
<dbReference type="Gene3D" id="3.40.50.300">
    <property type="entry name" value="P-loop containing nucleotide triphosphate hydrolases"/>
    <property type="match status" value="1"/>
</dbReference>
<dbReference type="SUPFAM" id="SSF52540">
    <property type="entry name" value="P-loop containing nucleoside triphosphate hydrolases"/>
    <property type="match status" value="1"/>
</dbReference>